<reference evidence="7" key="1">
    <citation type="submission" date="2017-11" db="EMBL/GenBank/DDBJ databases">
        <authorList>
            <person name="Chan K.G."/>
            <person name="Lee L.S."/>
        </authorList>
    </citation>
    <scope>NUCLEOTIDE SEQUENCE [LARGE SCALE GENOMIC DNA]</scope>
    <source>
        <strain evidence="7">DSM 100970</strain>
    </source>
</reference>
<feature type="transmembrane region" description="Helical" evidence="5">
    <location>
        <begin position="12"/>
        <end position="37"/>
    </location>
</feature>
<dbReference type="InterPro" id="IPR002293">
    <property type="entry name" value="AA/rel_permease1"/>
</dbReference>
<dbReference type="Gene3D" id="1.20.1740.10">
    <property type="entry name" value="Amino acid/polyamine transporter I"/>
    <property type="match status" value="1"/>
</dbReference>
<dbReference type="GO" id="GO:0016020">
    <property type="term" value="C:membrane"/>
    <property type="evidence" value="ECO:0007669"/>
    <property type="project" value="UniProtKB-SubCell"/>
</dbReference>
<evidence type="ECO:0000313" key="6">
    <source>
        <dbReference type="EMBL" id="AUR52005.1"/>
    </source>
</evidence>
<proteinExistence type="predicted"/>
<dbReference type="InterPro" id="IPR052962">
    <property type="entry name" value="AA_Transporter_AGT"/>
</dbReference>
<feature type="transmembrane region" description="Helical" evidence="5">
    <location>
        <begin position="131"/>
        <end position="154"/>
    </location>
</feature>
<dbReference type="KEGG" id="nba:CUN60_06725"/>
<dbReference type="RefSeq" id="WP_102951301.1">
    <property type="nucleotide sequence ID" value="NZ_CP024847.1"/>
</dbReference>
<feature type="transmembrane region" description="Helical" evidence="5">
    <location>
        <begin position="239"/>
        <end position="262"/>
    </location>
</feature>
<feature type="transmembrane region" description="Helical" evidence="5">
    <location>
        <begin position="87"/>
        <end position="111"/>
    </location>
</feature>
<keyword evidence="2 5" id="KW-0812">Transmembrane</keyword>
<feature type="transmembrane region" description="Helical" evidence="5">
    <location>
        <begin position="428"/>
        <end position="450"/>
    </location>
</feature>
<feature type="transmembrane region" description="Helical" evidence="5">
    <location>
        <begin position="368"/>
        <end position="390"/>
    </location>
</feature>
<feature type="transmembrane region" description="Helical" evidence="5">
    <location>
        <begin position="204"/>
        <end position="227"/>
    </location>
</feature>
<sequence>MGYQIDPNKQPNLFSAIAIGVGSIIGSGWLFASYYAAKYAGPISILSWIIGATLSLMLALLLAEVATMYQETGLFSRLLTITHNRDYGFIVASSNWFSMVSSIPSEAMATVQYLATAFPAVDRIMFVNGNLTFPGILMVYAIIGIYGLLNYWGIKTLTKANNAITTIKMIVPAAVGLLFIFAAFHPQNFTAYKDSIAPYGIGNAFTAVVTCGIFYAFYGFSMITVFAKELKNPSRNIPLALAGSVIVCLIIYLILQVSFLGAMDTATIAANGWHSLNFHSPLADLAVILGINWLALVLYVDAAISPSGTGILYMGSGARMLNAMAEDHQMPGIFAKMNPKFFISRTSLIFTMILCGVLVIFFDNWQKIMIVVTVFQLISCLAVPLAFSALRKNQPEKSRAFKMPFGKSVSLFAYLIVSYLLVQCGTTAMLLSLVMHLVFFIVYCMAYYRLNPQKTMLAFRSSWSLFAYLAIMSIFAKLQDMDKLHTLLPMLAFFAFAIIFYRLLLNQKSYT</sequence>
<keyword evidence="3 5" id="KW-1133">Transmembrane helix</keyword>
<dbReference type="OrthoDB" id="9804700at2"/>
<name>A0A2I7N710_9NEIS</name>
<feature type="transmembrane region" description="Helical" evidence="5">
    <location>
        <begin position="457"/>
        <end position="475"/>
    </location>
</feature>
<organism evidence="6 7">
    <name type="scientific">Aquella oligotrophica</name>
    <dbReference type="NCBI Taxonomy" id="2067065"/>
    <lineage>
        <taxon>Bacteria</taxon>
        <taxon>Pseudomonadati</taxon>
        <taxon>Pseudomonadota</taxon>
        <taxon>Betaproteobacteria</taxon>
        <taxon>Neisseriales</taxon>
        <taxon>Neisseriaceae</taxon>
        <taxon>Aquella</taxon>
    </lineage>
</organism>
<keyword evidence="4 5" id="KW-0472">Membrane</keyword>
<evidence type="ECO:0000256" key="2">
    <source>
        <dbReference type="ARBA" id="ARBA00022692"/>
    </source>
</evidence>
<dbReference type="EMBL" id="CP024847">
    <property type="protein sequence ID" value="AUR52005.1"/>
    <property type="molecule type" value="Genomic_DNA"/>
</dbReference>
<protein>
    <submittedName>
        <fullName evidence="6">APC family permease</fullName>
    </submittedName>
</protein>
<gene>
    <name evidence="6" type="ORF">CUN60_06725</name>
</gene>
<dbReference type="Proteomes" id="UP000236655">
    <property type="component" value="Chromosome"/>
</dbReference>
<evidence type="ECO:0000256" key="1">
    <source>
        <dbReference type="ARBA" id="ARBA00004141"/>
    </source>
</evidence>
<dbReference type="AlphaFoldDB" id="A0A2I7N710"/>
<feature type="transmembrane region" description="Helical" evidence="5">
    <location>
        <begin position="342"/>
        <end position="362"/>
    </location>
</feature>
<feature type="transmembrane region" description="Helical" evidence="5">
    <location>
        <begin position="487"/>
        <end position="505"/>
    </location>
</feature>
<accession>A0A2I7N710</accession>
<dbReference type="Pfam" id="PF13520">
    <property type="entry name" value="AA_permease_2"/>
    <property type="match status" value="1"/>
</dbReference>
<dbReference type="GO" id="GO:0022857">
    <property type="term" value="F:transmembrane transporter activity"/>
    <property type="evidence" value="ECO:0007669"/>
    <property type="project" value="InterPro"/>
</dbReference>
<dbReference type="PANTHER" id="PTHR47547">
    <property type="match status" value="1"/>
</dbReference>
<evidence type="ECO:0000256" key="4">
    <source>
        <dbReference type="ARBA" id="ARBA00023136"/>
    </source>
</evidence>
<comment type="subcellular location">
    <subcellularLocation>
        <location evidence="1">Membrane</location>
        <topology evidence="1">Multi-pass membrane protein</topology>
    </subcellularLocation>
</comment>
<feature type="transmembrane region" description="Helical" evidence="5">
    <location>
        <begin position="282"/>
        <end position="304"/>
    </location>
</feature>
<evidence type="ECO:0000313" key="7">
    <source>
        <dbReference type="Proteomes" id="UP000236655"/>
    </source>
</evidence>
<dbReference type="PANTHER" id="PTHR47547:SF1">
    <property type="entry name" value="ASPARTATE-PROTON SYMPORTER"/>
    <property type="match status" value="1"/>
</dbReference>
<dbReference type="PIRSF" id="PIRSF006060">
    <property type="entry name" value="AA_transporter"/>
    <property type="match status" value="1"/>
</dbReference>
<feature type="transmembrane region" description="Helical" evidence="5">
    <location>
        <begin position="43"/>
        <end position="66"/>
    </location>
</feature>
<evidence type="ECO:0000256" key="5">
    <source>
        <dbReference type="SAM" id="Phobius"/>
    </source>
</evidence>
<feature type="transmembrane region" description="Helical" evidence="5">
    <location>
        <begin position="402"/>
        <end position="422"/>
    </location>
</feature>
<feature type="transmembrane region" description="Helical" evidence="5">
    <location>
        <begin position="166"/>
        <end position="184"/>
    </location>
</feature>
<evidence type="ECO:0000256" key="3">
    <source>
        <dbReference type="ARBA" id="ARBA00022989"/>
    </source>
</evidence>
<keyword evidence="7" id="KW-1185">Reference proteome</keyword>